<evidence type="ECO:0000313" key="3">
    <source>
        <dbReference type="Proteomes" id="UP000002039"/>
    </source>
</evidence>
<keyword evidence="3" id="KW-1185">Reference proteome</keyword>
<gene>
    <name evidence="2" type="ORF">BDCG_02087</name>
</gene>
<evidence type="ECO:0000313" key="2">
    <source>
        <dbReference type="EMBL" id="EEQ86967.2"/>
    </source>
</evidence>
<reference evidence="3" key="1">
    <citation type="journal article" date="2015" name="PLoS Genet.">
        <title>The dynamic genome and transcriptome of the human fungal pathogen Blastomyces and close relative Emmonsia.</title>
        <authorList>
            <person name="Munoz J.F."/>
            <person name="Gauthier G.M."/>
            <person name="Desjardins C.A."/>
            <person name="Gallo J.E."/>
            <person name="Holder J."/>
            <person name="Sullivan T.D."/>
            <person name="Marty A.J."/>
            <person name="Carmen J.C."/>
            <person name="Chen Z."/>
            <person name="Ding L."/>
            <person name="Gujja S."/>
            <person name="Magrini V."/>
            <person name="Misas E."/>
            <person name="Mitreva M."/>
            <person name="Priest M."/>
            <person name="Saif S."/>
            <person name="Whiston E.A."/>
            <person name="Young S."/>
            <person name="Zeng Q."/>
            <person name="Goldman W.E."/>
            <person name="Mardis E.R."/>
            <person name="Taylor J.W."/>
            <person name="McEwen J.G."/>
            <person name="Clay O.K."/>
            <person name="Klein B.S."/>
            <person name="Cuomo C.A."/>
        </authorList>
    </citation>
    <scope>NUCLEOTIDE SEQUENCE [LARGE SCALE GENOMIC DNA]</scope>
    <source>
        <strain evidence="3">ER-3 / ATCC MYA-2586</strain>
    </source>
</reference>
<organism evidence="2 3">
    <name type="scientific">Ajellomyces dermatitidis (strain ER-3 / ATCC MYA-2586)</name>
    <name type="common">Blastomyces dermatitidis</name>
    <dbReference type="NCBI Taxonomy" id="559297"/>
    <lineage>
        <taxon>Eukaryota</taxon>
        <taxon>Fungi</taxon>
        <taxon>Dikarya</taxon>
        <taxon>Ascomycota</taxon>
        <taxon>Pezizomycotina</taxon>
        <taxon>Eurotiomycetes</taxon>
        <taxon>Eurotiomycetidae</taxon>
        <taxon>Onygenales</taxon>
        <taxon>Ajellomycetaceae</taxon>
        <taxon>Blastomyces</taxon>
    </lineage>
</organism>
<evidence type="ECO:0008006" key="4">
    <source>
        <dbReference type="Google" id="ProtNLM"/>
    </source>
</evidence>
<feature type="compositionally biased region" description="Acidic residues" evidence="1">
    <location>
        <begin position="219"/>
        <end position="228"/>
    </location>
</feature>
<name>A0ABP2ETD8_AJEDR</name>
<sequence>MLQPVQTEPEPTPLSDIDNEYCNERSERRTAALHQLKAVLKEKLGREQVPPPFWAFCQVSDVSRLQEMVFIVEQAPNAKIAQLCLEPTIKDCDSAIARWLQNLSAINTTSSGTDRSTTASLMFVNLHRARLDFANGANNVRGLYKYGGRGLPVPTGTYKEDGEPEYRPIALGDVFSLTTDDPDKLPLPSWPLLEMQWHLQRIAGMSGAAEASEDLDHNVDDDDDDDNDAKEITIHDRDATVRSVRAISEWLRLLPEKEQSTSHPRLSIPV</sequence>
<proteinExistence type="predicted"/>
<accession>A0ABP2ETD8</accession>
<feature type="region of interest" description="Disordered" evidence="1">
    <location>
        <begin position="208"/>
        <end position="234"/>
    </location>
</feature>
<protein>
    <recommendedName>
        <fullName evidence="4">HNH nuclease domain-containing protein</fullName>
    </recommendedName>
</protein>
<dbReference type="EMBL" id="EQ999974">
    <property type="protein sequence ID" value="EEQ86967.2"/>
    <property type="molecule type" value="Genomic_DNA"/>
</dbReference>
<dbReference type="RefSeq" id="XP_045274393.1">
    <property type="nucleotide sequence ID" value="XM_045417642.1"/>
</dbReference>
<evidence type="ECO:0000256" key="1">
    <source>
        <dbReference type="SAM" id="MobiDB-lite"/>
    </source>
</evidence>
<dbReference type="Proteomes" id="UP000002039">
    <property type="component" value="Unassembled WGS sequence"/>
</dbReference>
<dbReference type="GeneID" id="69024580"/>